<evidence type="ECO:0000256" key="2">
    <source>
        <dbReference type="SAM" id="Phobius"/>
    </source>
</evidence>
<sequence length="218" mass="24643">MDSVDVTPGERVLTSNSCSGIFCQHVRSEPEDNQQTLNSNRIFFTSVISFPSEQGDMSRPPSSQTTPQFYRVSERDLTEIELHSVDSINDLHRTHPEHSHKGMRPPRPAYTPSPNGNLFTHDGTAVSRRGHPPSSKWQRRLQDMLTPSSSRAYAMGCAIVTLLLLTVLLIFYFLVQQGSAIRMLTEAVREKEASANKLMLLIQELQELRRNMTAMRTT</sequence>
<proteinExistence type="predicted"/>
<evidence type="ECO:0000256" key="1">
    <source>
        <dbReference type="SAM" id="Coils"/>
    </source>
</evidence>
<gene>
    <name evidence="3" type="ORF">AMECASPLE_023833</name>
</gene>
<protein>
    <submittedName>
        <fullName evidence="3">Uncharacterized protein</fullName>
    </submittedName>
</protein>
<name>A0ABV0XT80_9TELE</name>
<organism evidence="3 4">
    <name type="scientific">Ameca splendens</name>
    <dbReference type="NCBI Taxonomy" id="208324"/>
    <lineage>
        <taxon>Eukaryota</taxon>
        <taxon>Metazoa</taxon>
        <taxon>Chordata</taxon>
        <taxon>Craniata</taxon>
        <taxon>Vertebrata</taxon>
        <taxon>Euteleostomi</taxon>
        <taxon>Actinopterygii</taxon>
        <taxon>Neopterygii</taxon>
        <taxon>Teleostei</taxon>
        <taxon>Neoteleostei</taxon>
        <taxon>Acanthomorphata</taxon>
        <taxon>Ovalentaria</taxon>
        <taxon>Atherinomorphae</taxon>
        <taxon>Cyprinodontiformes</taxon>
        <taxon>Goodeidae</taxon>
        <taxon>Ameca</taxon>
    </lineage>
</organism>
<dbReference type="EMBL" id="JAHRIP010011631">
    <property type="protein sequence ID" value="MEQ2284666.1"/>
    <property type="molecule type" value="Genomic_DNA"/>
</dbReference>
<feature type="transmembrane region" description="Helical" evidence="2">
    <location>
        <begin position="152"/>
        <end position="175"/>
    </location>
</feature>
<accession>A0ABV0XT80</accession>
<dbReference type="Proteomes" id="UP001469553">
    <property type="component" value="Unassembled WGS sequence"/>
</dbReference>
<keyword evidence="4" id="KW-1185">Reference proteome</keyword>
<keyword evidence="2" id="KW-1133">Transmembrane helix</keyword>
<keyword evidence="2" id="KW-0472">Membrane</keyword>
<feature type="coiled-coil region" evidence="1">
    <location>
        <begin position="188"/>
        <end position="218"/>
    </location>
</feature>
<keyword evidence="2" id="KW-0812">Transmembrane</keyword>
<evidence type="ECO:0000313" key="4">
    <source>
        <dbReference type="Proteomes" id="UP001469553"/>
    </source>
</evidence>
<reference evidence="3 4" key="1">
    <citation type="submission" date="2021-06" db="EMBL/GenBank/DDBJ databases">
        <authorList>
            <person name="Palmer J.M."/>
        </authorList>
    </citation>
    <scope>NUCLEOTIDE SEQUENCE [LARGE SCALE GENOMIC DNA]</scope>
    <source>
        <strain evidence="3 4">AS_MEX2019</strain>
        <tissue evidence="3">Muscle</tissue>
    </source>
</reference>
<evidence type="ECO:0000313" key="3">
    <source>
        <dbReference type="EMBL" id="MEQ2284666.1"/>
    </source>
</evidence>
<comment type="caution">
    <text evidence="3">The sequence shown here is derived from an EMBL/GenBank/DDBJ whole genome shotgun (WGS) entry which is preliminary data.</text>
</comment>
<keyword evidence="1" id="KW-0175">Coiled coil</keyword>